<evidence type="ECO:0000256" key="5">
    <source>
        <dbReference type="PROSITE-ProRule" id="PRU01240"/>
    </source>
</evidence>
<dbReference type="InterPro" id="IPR036852">
    <property type="entry name" value="Peptidase_S8/S53_dom_sf"/>
</dbReference>
<keyword evidence="3 5" id="KW-0378">Hydrolase</keyword>
<evidence type="ECO:0000256" key="4">
    <source>
        <dbReference type="ARBA" id="ARBA00022825"/>
    </source>
</evidence>
<keyword evidence="2 5" id="KW-0645">Protease</keyword>
<comment type="caution">
    <text evidence="7">The sequence shown here is derived from an EMBL/GenBank/DDBJ whole genome shotgun (WGS) entry which is preliminary data.</text>
</comment>
<comment type="similarity">
    <text evidence="1 5">Belongs to the peptidase S8 family.</text>
</comment>
<sequence>MIKNLFLCLILLVSTGLPQEKYFIYFKDKGDDKNLILSKSSAEYQLALNSLTEKAIERRKKNLGEEIIRYEDLPINQNYIKELQSYGIQVIHNLNWFNCISAIVPSENIQLIKSLPFVKSVEPVRKLIFKREFENQYAFRENNQHYSTNNYGLSFTQLNLSDIPFVHSKGIDGRNVLIGLLDSGFDWQRHQSLNTRNIIAEYDFVFDDSITANQPQDVPGQDFHGTLVFSIIGGYKDSALIGAAYNSSFLLAKTEYIGSETHVEEDNYSAALIWMENLGVDITSSSLGYSEFDTGEGSYTYQDMNGKTTIVTKAIELAFERGVITFTSAGNEGNSKWRYITAPADGFNVIAVGSVDAQNQLASFSSVGPTSDGRIKPEVVAMGVSVYGALAGTTNEYRFASGTSTSSPIAAGVGALLLSKFSHLQNTQVRNIILESSSNSQSPNNLIGYGLISAKNALEFPNLRKLNGNYILNKIFFNQNKISSSVKLHLSEYGSSFITYDFNTFKDDSYEFILPSFANGKRLEFYFTYQDSSNNTIRIPSNKNYQMIYGSLNISLNLNMLLNNLDYTVSDIYPNPFLPLKHKTVRINYRSAGNEMFRLSIIDAAGRTVKEIKQTSLAGENIVEWNGYSDDGTICASGVYYFLISLNGKEFGKKLILLK</sequence>
<dbReference type="GO" id="GO:0006508">
    <property type="term" value="P:proteolysis"/>
    <property type="evidence" value="ECO:0007669"/>
    <property type="project" value="UniProtKB-KW"/>
</dbReference>
<evidence type="ECO:0000256" key="1">
    <source>
        <dbReference type="ARBA" id="ARBA00011073"/>
    </source>
</evidence>
<feature type="active site" description="Charge relay system" evidence="5">
    <location>
        <position position="182"/>
    </location>
</feature>
<gene>
    <name evidence="7" type="ORF">ENS56_12555</name>
</gene>
<protein>
    <submittedName>
        <fullName evidence="7">T9SS type A sorting domain-containing protein</fullName>
    </submittedName>
</protein>
<dbReference type="PANTHER" id="PTHR43806:SF67">
    <property type="entry name" value="EGF-LIKE DOMAIN-CONTAINING PROTEIN"/>
    <property type="match status" value="1"/>
</dbReference>
<feature type="active site" description="Charge relay system" evidence="5">
    <location>
        <position position="404"/>
    </location>
</feature>
<feature type="domain" description="Peptidase S8/S53" evidence="6">
    <location>
        <begin position="173"/>
        <end position="450"/>
    </location>
</feature>
<accession>A0A832LJJ8</accession>
<reference evidence="7" key="1">
    <citation type="journal article" date="2020" name="mSystems">
        <title>Genome- and Community-Level Interaction Insights into Carbon Utilization and Element Cycling Functions of Hydrothermarchaeota in Hydrothermal Sediment.</title>
        <authorList>
            <person name="Zhou Z."/>
            <person name="Liu Y."/>
            <person name="Xu W."/>
            <person name="Pan J."/>
            <person name="Luo Z.H."/>
            <person name="Li M."/>
        </authorList>
    </citation>
    <scope>NUCLEOTIDE SEQUENCE [LARGE SCALE GENOMIC DNA]</scope>
    <source>
        <strain evidence="7">SpSt-500</strain>
    </source>
</reference>
<dbReference type="AlphaFoldDB" id="A0A832LJJ8"/>
<dbReference type="Pfam" id="PF00082">
    <property type="entry name" value="Peptidase_S8"/>
    <property type="match status" value="1"/>
</dbReference>
<dbReference type="EMBL" id="DSVI01000020">
    <property type="protein sequence ID" value="HGT48860.1"/>
    <property type="molecule type" value="Genomic_DNA"/>
</dbReference>
<dbReference type="Gene3D" id="2.60.40.4070">
    <property type="match status" value="1"/>
</dbReference>
<evidence type="ECO:0000256" key="3">
    <source>
        <dbReference type="ARBA" id="ARBA00022801"/>
    </source>
</evidence>
<dbReference type="PROSITE" id="PS00138">
    <property type="entry name" value="SUBTILASE_SER"/>
    <property type="match status" value="1"/>
</dbReference>
<evidence type="ECO:0000313" key="7">
    <source>
        <dbReference type="EMBL" id="HGT48860.1"/>
    </source>
</evidence>
<dbReference type="SUPFAM" id="SSF52743">
    <property type="entry name" value="Subtilisin-like"/>
    <property type="match status" value="1"/>
</dbReference>
<feature type="active site" description="Charge relay system" evidence="5">
    <location>
        <position position="224"/>
    </location>
</feature>
<dbReference type="NCBIfam" id="TIGR04183">
    <property type="entry name" value="Por_Secre_tail"/>
    <property type="match status" value="1"/>
</dbReference>
<dbReference type="InterPro" id="IPR023828">
    <property type="entry name" value="Peptidase_S8_Ser-AS"/>
</dbReference>
<evidence type="ECO:0000259" key="6">
    <source>
        <dbReference type="Pfam" id="PF00082"/>
    </source>
</evidence>
<dbReference type="PANTHER" id="PTHR43806">
    <property type="entry name" value="PEPTIDASE S8"/>
    <property type="match status" value="1"/>
</dbReference>
<proteinExistence type="inferred from homology"/>
<organism evidence="7">
    <name type="scientific">Ignavibacterium album</name>
    <dbReference type="NCBI Taxonomy" id="591197"/>
    <lineage>
        <taxon>Bacteria</taxon>
        <taxon>Pseudomonadati</taxon>
        <taxon>Ignavibacteriota</taxon>
        <taxon>Ignavibacteria</taxon>
        <taxon>Ignavibacteriales</taxon>
        <taxon>Ignavibacteriaceae</taxon>
        <taxon>Ignavibacterium</taxon>
    </lineage>
</organism>
<dbReference type="InterPro" id="IPR050131">
    <property type="entry name" value="Peptidase_S8_subtilisin-like"/>
</dbReference>
<dbReference type="InterPro" id="IPR026444">
    <property type="entry name" value="Secre_tail"/>
</dbReference>
<dbReference type="InterPro" id="IPR000209">
    <property type="entry name" value="Peptidase_S8/S53_dom"/>
</dbReference>
<keyword evidence="4 5" id="KW-0720">Serine protease</keyword>
<dbReference type="Gene3D" id="3.40.50.200">
    <property type="entry name" value="Peptidase S8/S53 domain"/>
    <property type="match status" value="1"/>
</dbReference>
<dbReference type="InterPro" id="IPR015500">
    <property type="entry name" value="Peptidase_S8_subtilisin-rel"/>
</dbReference>
<dbReference type="PROSITE" id="PS51892">
    <property type="entry name" value="SUBTILASE"/>
    <property type="match status" value="1"/>
</dbReference>
<dbReference type="GO" id="GO:0004252">
    <property type="term" value="F:serine-type endopeptidase activity"/>
    <property type="evidence" value="ECO:0007669"/>
    <property type="project" value="UniProtKB-UniRule"/>
</dbReference>
<evidence type="ECO:0000256" key="2">
    <source>
        <dbReference type="ARBA" id="ARBA00022670"/>
    </source>
</evidence>
<dbReference type="PRINTS" id="PR00723">
    <property type="entry name" value="SUBTILISIN"/>
</dbReference>
<name>A0A832LJJ8_9BACT</name>